<dbReference type="OrthoDB" id="2163395at2759"/>
<dbReference type="PANTHER" id="PTHR33768">
    <property type="entry name" value="MIP11318P"/>
    <property type="match status" value="1"/>
</dbReference>
<dbReference type="eggNOG" id="ENOG502S44E">
    <property type="taxonomic scope" value="Eukaryota"/>
</dbReference>
<dbReference type="GeneTree" id="ENSGT00940000164099"/>
<dbReference type="CTD" id="101929355"/>
<evidence type="ECO:0000256" key="2">
    <source>
        <dbReference type="SAM" id="MobiDB-lite"/>
    </source>
</evidence>
<accession>M3YCN2</accession>
<reference evidence="5 6" key="2">
    <citation type="submission" date="2025-04" db="UniProtKB">
        <authorList>
            <consortium name="RefSeq"/>
        </authorList>
    </citation>
    <scope>IDENTIFICATION</scope>
    <source>
        <tissue evidence="5 6">Brain</tissue>
    </source>
</reference>
<dbReference type="InterPro" id="IPR038792">
    <property type="entry name" value="CFAP97D1/2"/>
</dbReference>
<organism evidence="3">
    <name type="scientific">Mustela putorius furo</name>
    <name type="common">European domestic ferret</name>
    <name type="synonym">Mustela furo</name>
    <dbReference type="NCBI Taxonomy" id="9669"/>
    <lineage>
        <taxon>Eukaryota</taxon>
        <taxon>Metazoa</taxon>
        <taxon>Chordata</taxon>
        <taxon>Craniata</taxon>
        <taxon>Vertebrata</taxon>
        <taxon>Euteleostomi</taxon>
        <taxon>Mammalia</taxon>
        <taxon>Eutheria</taxon>
        <taxon>Laurasiatheria</taxon>
        <taxon>Carnivora</taxon>
        <taxon>Caniformia</taxon>
        <taxon>Musteloidea</taxon>
        <taxon>Mustelidae</taxon>
        <taxon>Mustelinae</taxon>
        <taxon>Mustela</taxon>
    </lineage>
</organism>
<dbReference type="PANTHER" id="PTHR33768:SF7">
    <property type="entry name" value="CFAP97 DOMAIN CONTAINING 2"/>
    <property type="match status" value="1"/>
</dbReference>
<gene>
    <name evidence="5 6" type="primary">CFAP97D2</name>
</gene>
<evidence type="ECO:0000313" key="6">
    <source>
        <dbReference type="RefSeq" id="XP_012908460.1"/>
    </source>
</evidence>
<dbReference type="KEGG" id="mpuf:106005217"/>
<name>M3YCN2_MUSPF</name>
<sequence>MRRAPRPALPCGSESLQRSWEKAYQDHRRKVQDAQPLVDARAPWSLGHLRLKLKKLKLEEARLATIDRDNRLLLEKLSCVMRTGGRAESGNHHAHKRTGSCRESPPPAAWILFEKRKSQPACRSPHTIEWLPPPPPRLPDMSHSGNGGRRREKREQK</sequence>
<evidence type="ECO:0000313" key="4">
    <source>
        <dbReference type="Proteomes" id="UP000000715"/>
    </source>
</evidence>
<dbReference type="RefSeq" id="XP_012908459.1">
    <property type="nucleotide sequence ID" value="XM_013053005.2"/>
</dbReference>
<keyword evidence="4" id="KW-1185">Reference proteome</keyword>
<dbReference type="AlphaFoldDB" id="M3YCN2"/>
<reference evidence="3" key="1">
    <citation type="submission" date="2024-06" db="UniProtKB">
        <authorList>
            <consortium name="Ensembl"/>
        </authorList>
    </citation>
    <scope>IDENTIFICATION</scope>
</reference>
<dbReference type="RefSeq" id="XP_012908460.1">
    <property type="nucleotide sequence ID" value="XM_013053006.2"/>
</dbReference>
<dbReference type="HOGENOM" id="CLU_1677290_0_0_1"/>
<dbReference type="Pfam" id="PF13879">
    <property type="entry name" value="Hmw_CFAP97"/>
    <property type="match status" value="1"/>
</dbReference>
<dbReference type="Ensembl" id="ENSMPUT00000009242.1">
    <property type="protein sequence ID" value="ENSMPUP00000009089.1"/>
    <property type="gene ID" value="ENSMPUG00000009166.1"/>
</dbReference>
<comment type="similarity">
    <text evidence="1">Belongs to the CFAP97 family.</text>
</comment>
<dbReference type="InterPro" id="IPR029488">
    <property type="entry name" value="Hmw/CFAP97"/>
</dbReference>
<feature type="compositionally biased region" description="Basic residues" evidence="2">
    <location>
        <begin position="148"/>
        <end position="157"/>
    </location>
</feature>
<evidence type="ECO:0000256" key="1">
    <source>
        <dbReference type="ARBA" id="ARBA00008315"/>
    </source>
</evidence>
<proteinExistence type="inferred from homology"/>
<dbReference type="OMA" id="SPHTIEW"/>
<evidence type="ECO:0000313" key="3">
    <source>
        <dbReference type="Ensembl" id="ENSMPUP00000009089.1"/>
    </source>
</evidence>
<feature type="region of interest" description="Disordered" evidence="2">
    <location>
        <begin position="85"/>
        <end position="157"/>
    </location>
</feature>
<dbReference type="GeneID" id="106005217"/>
<evidence type="ECO:0000313" key="5">
    <source>
        <dbReference type="RefSeq" id="XP_012908459.1"/>
    </source>
</evidence>
<dbReference type="Proteomes" id="UP000000715">
    <property type="component" value="Unplaced"/>
</dbReference>
<dbReference type="EMBL" id="AEYP01019258">
    <property type="status" value="NOT_ANNOTATED_CDS"/>
    <property type="molecule type" value="Genomic_DNA"/>
</dbReference>
<protein>
    <submittedName>
        <fullName evidence="5 6">Uncharacterized protein CFAP97D2 isoform X1</fullName>
    </submittedName>
</protein>